<dbReference type="SUPFAM" id="SSF55729">
    <property type="entry name" value="Acyl-CoA N-acyltransferases (Nat)"/>
    <property type="match status" value="1"/>
</dbReference>
<evidence type="ECO:0000313" key="3">
    <source>
        <dbReference type="Proteomes" id="UP000612282"/>
    </source>
</evidence>
<evidence type="ECO:0000313" key="2">
    <source>
        <dbReference type="EMBL" id="GID56910.1"/>
    </source>
</evidence>
<protein>
    <recommendedName>
        <fullName evidence="1">N-acetyltransferase domain-containing protein</fullName>
    </recommendedName>
</protein>
<keyword evidence="3" id="KW-1185">Reference proteome</keyword>
<organism evidence="2 3">
    <name type="scientific">Actinoplanes couchii</name>
    <dbReference type="NCBI Taxonomy" id="403638"/>
    <lineage>
        <taxon>Bacteria</taxon>
        <taxon>Bacillati</taxon>
        <taxon>Actinomycetota</taxon>
        <taxon>Actinomycetes</taxon>
        <taxon>Micromonosporales</taxon>
        <taxon>Micromonosporaceae</taxon>
        <taxon>Actinoplanes</taxon>
    </lineage>
</organism>
<evidence type="ECO:0000259" key="1">
    <source>
        <dbReference type="Pfam" id="PF13508"/>
    </source>
</evidence>
<dbReference type="InterPro" id="IPR000182">
    <property type="entry name" value="GNAT_dom"/>
</dbReference>
<feature type="domain" description="N-acetyltransferase" evidence="1">
    <location>
        <begin position="15"/>
        <end position="71"/>
    </location>
</feature>
<proteinExistence type="predicted"/>
<comment type="caution">
    <text evidence="2">The sequence shown here is derived from an EMBL/GenBank/DDBJ whole genome shotgun (WGS) entry which is preliminary data.</text>
</comment>
<dbReference type="InterPro" id="IPR016181">
    <property type="entry name" value="Acyl_CoA_acyltransferase"/>
</dbReference>
<dbReference type="Proteomes" id="UP000612282">
    <property type="component" value="Unassembled WGS sequence"/>
</dbReference>
<gene>
    <name evidence="2" type="ORF">Aco03nite_053140</name>
</gene>
<accession>A0ABQ3XEQ7</accession>
<dbReference type="Pfam" id="PF13508">
    <property type="entry name" value="Acetyltransf_7"/>
    <property type="match status" value="1"/>
</dbReference>
<reference evidence="2 3" key="1">
    <citation type="submission" date="2021-01" db="EMBL/GenBank/DDBJ databases">
        <title>Whole genome shotgun sequence of Actinoplanes couchii NBRC 106145.</title>
        <authorList>
            <person name="Komaki H."/>
            <person name="Tamura T."/>
        </authorList>
    </citation>
    <scope>NUCLEOTIDE SEQUENCE [LARGE SCALE GENOMIC DNA]</scope>
    <source>
        <strain evidence="2 3">NBRC 106145</strain>
    </source>
</reference>
<name>A0ABQ3XEQ7_9ACTN</name>
<sequence length="84" mass="9554">MPQMVICWDSQRSEAEDHFLLKEMCVRTARQRQGHGSALLEALASRLPEVRHRYLLTARDSAASDFYQANGLRPAGRLAVFVRP</sequence>
<dbReference type="Gene3D" id="3.40.630.30">
    <property type="match status" value="1"/>
</dbReference>
<dbReference type="EMBL" id="BOMG01000064">
    <property type="protein sequence ID" value="GID56910.1"/>
    <property type="molecule type" value="Genomic_DNA"/>
</dbReference>